<accession>A0A239JFI8</accession>
<organism evidence="2 3">
    <name type="scientific">Anaerovirgula multivorans</name>
    <dbReference type="NCBI Taxonomy" id="312168"/>
    <lineage>
        <taxon>Bacteria</taxon>
        <taxon>Bacillati</taxon>
        <taxon>Bacillota</taxon>
        <taxon>Clostridia</taxon>
        <taxon>Peptostreptococcales</taxon>
        <taxon>Natronincolaceae</taxon>
        <taxon>Anaerovirgula</taxon>
    </lineage>
</organism>
<dbReference type="OrthoDB" id="1489989at2"/>
<dbReference type="EMBL" id="FZOJ01000035">
    <property type="protein sequence ID" value="SNT04681.1"/>
    <property type="molecule type" value="Genomic_DNA"/>
</dbReference>
<keyword evidence="1" id="KW-0812">Transmembrane</keyword>
<keyword evidence="1" id="KW-1133">Transmembrane helix</keyword>
<keyword evidence="1" id="KW-0472">Membrane</keyword>
<feature type="transmembrane region" description="Helical" evidence="1">
    <location>
        <begin position="29"/>
        <end position="49"/>
    </location>
</feature>
<reference evidence="2 3" key="1">
    <citation type="submission" date="2017-06" db="EMBL/GenBank/DDBJ databases">
        <authorList>
            <person name="Kim H.J."/>
            <person name="Triplett B.A."/>
        </authorList>
    </citation>
    <scope>NUCLEOTIDE SEQUENCE [LARGE SCALE GENOMIC DNA]</scope>
    <source>
        <strain evidence="2 3">SCA</strain>
    </source>
</reference>
<proteinExistence type="predicted"/>
<dbReference type="Proteomes" id="UP000198304">
    <property type="component" value="Unassembled WGS sequence"/>
</dbReference>
<evidence type="ECO:0000256" key="1">
    <source>
        <dbReference type="SAM" id="Phobius"/>
    </source>
</evidence>
<dbReference type="RefSeq" id="WP_089284978.1">
    <property type="nucleotide sequence ID" value="NZ_FZOJ01000035.1"/>
</dbReference>
<evidence type="ECO:0000313" key="3">
    <source>
        <dbReference type="Proteomes" id="UP000198304"/>
    </source>
</evidence>
<dbReference type="AlphaFoldDB" id="A0A239JFI8"/>
<protein>
    <submittedName>
        <fullName evidence="2">Uncharacterized protein</fullName>
    </submittedName>
</protein>
<keyword evidence="3" id="KW-1185">Reference proteome</keyword>
<gene>
    <name evidence="2" type="ORF">SAMN05446037_103531</name>
</gene>
<sequence length="209" mass="24654">MELNNQTEDDIREFAGRLPLLKMNNINSIFYEMLPLCGFGLPIAFSRYLSLHRKISFGSYALINAYRKNHKSLWGDDLEDSLWERSMYFENAIEAYNKVVDYVYVILYFNFELYKTIDKEEIKTKDDIIRISEKIRGKKLEKISKWICSNESTLDFSAKFIKYEKSDVLEMRNLANDIKHRGCIAVEGTELLTRSWLSWKLKIKGSKKS</sequence>
<name>A0A239JFI8_9FIRM</name>
<evidence type="ECO:0000313" key="2">
    <source>
        <dbReference type="EMBL" id="SNT04681.1"/>
    </source>
</evidence>